<dbReference type="Proteomes" id="UP001485043">
    <property type="component" value="Unassembled WGS sequence"/>
</dbReference>
<feature type="compositionally biased region" description="Low complexity" evidence="2">
    <location>
        <begin position="36"/>
        <end position="50"/>
    </location>
</feature>
<evidence type="ECO:0000313" key="4">
    <source>
        <dbReference type="EMBL" id="KAK9838247.1"/>
    </source>
</evidence>
<evidence type="ECO:0000313" key="5">
    <source>
        <dbReference type="Proteomes" id="UP001485043"/>
    </source>
</evidence>
<dbReference type="Gene3D" id="3.30.70.330">
    <property type="match status" value="1"/>
</dbReference>
<evidence type="ECO:0000256" key="2">
    <source>
        <dbReference type="SAM" id="MobiDB-lite"/>
    </source>
</evidence>
<feature type="domain" description="RRM" evidence="3">
    <location>
        <begin position="191"/>
        <end position="260"/>
    </location>
</feature>
<dbReference type="InterPro" id="IPR035979">
    <property type="entry name" value="RBD_domain_sf"/>
</dbReference>
<dbReference type="Pfam" id="PF00076">
    <property type="entry name" value="RRM_1"/>
    <property type="match status" value="1"/>
</dbReference>
<evidence type="ECO:0000256" key="1">
    <source>
        <dbReference type="PROSITE-ProRule" id="PRU00176"/>
    </source>
</evidence>
<dbReference type="SUPFAM" id="SSF54928">
    <property type="entry name" value="RNA-binding domain, RBD"/>
    <property type="match status" value="1"/>
</dbReference>
<dbReference type="PROSITE" id="PS50102">
    <property type="entry name" value="RRM"/>
    <property type="match status" value="1"/>
</dbReference>
<dbReference type="EMBL" id="JALJOV010001918">
    <property type="protein sequence ID" value="KAK9838247.1"/>
    <property type="molecule type" value="Genomic_DNA"/>
</dbReference>
<keyword evidence="1" id="KW-0694">RNA-binding</keyword>
<feature type="compositionally biased region" description="Acidic residues" evidence="2">
    <location>
        <begin position="11"/>
        <end position="21"/>
    </location>
</feature>
<sequence length="260" mass="27242">MLPFGPRPWGEEGDGMVDDLEEAPRSVSAPRMRSSGQAGADARPAAAQPRTSRTRLEGPSRGVFASAMRQVAPAADPGLPVDPGATQWEHPFPQPGAFLGGPTRTALLRLWRRARSWQATSSTTPPSAIQGQAGQLSGAARAVRQELDDEDLGDVLTEEDEGQQQARSLATQKRPLPASEGTPEELEGNEETAPLNGIGTTPAVLIAHFSGCGPIKRATVVKNQATGQPSGLAHVEFETPGAAAMALSLSGSQLLHRPSL</sequence>
<proteinExistence type="predicted"/>
<dbReference type="InterPro" id="IPR000504">
    <property type="entry name" value="RRM_dom"/>
</dbReference>
<keyword evidence="5" id="KW-1185">Reference proteome</keyword>
<dbReference type="InterPro" id="IPR012677">
    <property type="entry name" value="Nucleotide-bd_a/b_plait_sf"/>
</dbReference>
<protein>
    <recommendedName>
        <fullName evidence="3">RRM domain-containing protein</fullName>
    </recommendedName>
</protein>
<feature type="region of interest" description="Disordered" evidence="2">
    <location>
        <begin position="1"/>
        <end position="60"/>
    </location>
</feature>
<name>A0AAW1RY62_9CHLO</name>
<evidence type="ECO:0000259" key="3">
    <source>
        <dbReference type="PROSITE" id="PS50102"/>
    </source>
</evidence>
<feature type="region of interest" description="Disordered" evidence="2">
    <location>
        <begin position="158"/>
        <end position="197"/>
    </location>
</feature>
<gene>
    <name evidence="4" type="ORF">WJX84_009614</name>
</gene>
<organism evidence="4 5">
    <name type="scientific">Apatococcus fuscideae</name>
    <dbReference type="NCBI Taxonomy" id="2026836"/>
    <lineage>
        <taxon>Eukaryota</taxon>
        <taxon>Viridiplantae</taxon>
        <taxon>Chlorophyta</taxon>
        <taxon>core chlorophytes</taxon>
        <taxon>Trebouxiophyceae</taxon>
        <taxon>Chlorellales</taxon>
        <taxon>Chlorellaceae</taxon>
        <taxon>Apatococcus</taxon>
    </lineage>
</organism>
<feature type="region of interest" description="Disordered" evidence="2">
    <location>
        <begin position="117"/>
        <end position="142"/>
    </location>
</feature>
<feature type="compositionally biased region" description="Polar residues" evidence="2">
    <location>
        <begin position="117"/>
        <end position="135"/>
    </location>
</feature>
<dbReference type="AlphaFoldDB" id="A0AAW1RY62"/>
<accession>A0AAW1RY62</accession>
<comment type="caution">
    <text evidence="4">The sequence shown here is derived from an EMBL/GenBank/DDBJ whole genome shotgun (WGS) entry which is preliminary data.</text>
</comment>
<dbReference type="GO" id="GO:0003723">
    <property type="term" value="F:RNA binding"/>
    <property type="evidence" value="ECO:0007669"/>
    <property type="project" value="UniProtKB-UniRule"/>
</dbReference>
<reference evidence="4 5" key="1">
    <citation type="journal article" date="2024" name="Nat. Commun.">
        <title>Phylogenomics reveals the evolutionary origins of lichenization in chlorophyte algae.</title>
        <authorList>
            <person name="Puginier C."/>
            <person name="Libourel C."/>
            <person name="Otte J."/>
            <person name="Skaloud P."/>
            <person name="Haon M."/>
            <person name="Grisel S."/>
            <person name="Petersen M."/>
            <person name="Berrin J.G."/>
            <person name="Delaux P.M."/>
            <person name="Dal Grande F."/>
            <person name="Keller J."/>
        </authorList>
    </citation>
    <scope>NUCLEOTIDE SEQUENCE [LARGE SCALE GENOMIC DNA]</scope>
    <source>
        <strain evidence="4 5">SAG 2523</strain>
    </source>
</reference>